<keyword evidence="2" id="KW-1185">Reference proteome</keyword>
<name>A0A9W9DXR5_9AGAR</name>
<dbReference type="PANTHER" id="PTHR38705">
    <property type="entry name" value="PROTEIN RDS1"/>
    <property type="match status" value="1"/>
</dbReference>
<evidence type="ECO:0000313" key="1">
    <source>
        <dbReference type="EMBL" id="KAJ4490090.1"/>
    </source>
</evidence>
<protein>
    <submittedName>
        <fullName evidence="1">Uncharacterized protein</fullName>
    </submittedName>
</protein>
<gene>
    <name evidence="1" type="ORF">J3R30DRAFT_3278523</name>
</gene>
<dbReference type="Proteomes" id="UP001150266">
    <property type="component" value="Unassembled WGS sequence"/>
</dbReference>
<dbReference type="AlphaFoldDB" id="A0A9W9DXR5"/>
<comment type="caution">
    <text evidence="1">The sequence shown here is derived from an EMBL/GenBank/DDBJ whole genome shotgun (WGS) entry which is preliminary data.</text>
</comment>
<evidence type="ECO:0000313" key="2">
    <source>
        <dbReference type="Proteomes" id="UP001150266"/>
    </source>
</evidence>
<reference evidence="1" key="1">
    <citation type="submission" date="2022-08" db="EMBL/GenBank/DDBJ databases">
        <title>A Global Phylogenomic Analysis of the Shiitake Genus Lentinula.</title>
        <authorList>
            <consortium name="DOE Joint Genome Institute"/>
            <person name="Sierra-Patev S."/>
            <person name="Min B."/>
            <person name="Naranjo-Ortiz M."/>
            <person name="Looney B."/>
            <person name="Konkel Z."/>
            <person name="Slot J.C."/>
            <person name="Sakamoto Y."/>
            <person name="Steenwyk J.L."/>
            <person name="Rokas A."/>
            <person name="Carro J."/>
            <person name="Camarero S."/>
            <person name="Ferreira P."/>
            <person name="Molpeceres G."/>
            <person name="Ruiz-Duenas F.J."/>
            <person name="Serrano A."/>
            <person name="Henrissat B."/>
            <person name="Drula E."/>
            <person name="Hughes K.W."/>
            <person name="Mata J.L."/>
            <person name="Ishikawa N.K."/>
            <person name="Vargas-Isla R."/>
            <person name="Ushijima S."/>
            <person name="Smith C.A."/>
            <person name="Ahrendt S."/>
            <person name="Andreopoulos W."/>
            <person name="He G."/>
            <person name="Labutti K."/>
            <person name="Lipzen A."/>
            <person name="Ng V."/>
            <person name="Riley R."/>
            <person name="Sandor L."/>
            <person name="Barry K."/>
            <person name="Martinez A.T."/>
            <person name="Xiao Y."/>
            <person name="Gibbons J.G."/>
            <person name="Terashima K."/>
            <person name="Grigoriev I.V."/>
            <person name="Hibbett D.S."/>
        </authorList>
    </citation>
    <scope>NUCLEOTIDE SEQUENCE</scope>
    <source>
        <strain evidence="1">JLM2183</strain>
    </source>
</reference>
<organism evidence="1 2">
    <name type="scientific">Lentinula aciculospora</name>
    <dbReference type="NCBI Taxonomy" id="153920"/>
    <lineage>
        <taxon>Eukaryota</taxon>
        <taxon>Fungi</taxon>
        <taxon>Dikarya</taxon>
        <taxon>Basidiomycota</taxon>
        <taxon>Agaricomycotina</taxon>
        <taxon>Agaricomycetes</taxon>
        <taxon>Agaricomycetidae</taxon>
        <taxon>Agaricales</taxon>
        <taxon>Marasmiineae</taxon>
        <taxon>Omphalotaceae</taxon>
        <taxon>Lentinula</taxon>
    </lineage>
</organism>
<dbReference type="PANTHER" id="PTHR38705:SF1">
    <property type="entry name" value="PROTEIN RDS1"/>
    <property type="match status" value="1"/>
</dbReference>
<sequence>MTIPPYIVLCLTFFGESGVYGFLEHLDSRPSAQILLQSISTEARQQMIFRQFEGLFPMPVWHETGITQSMAWTLLSPYLKTCPAENPRIEFQIFPGLSIKNNPNATYLSLTPGISNNVPSLSSPGRELQFTWEDPRKVTGYNDSYTTNTTAGAAKFVAWISQLNVTYTDFNITSENAGITIQPGGDLYGNGSAPIVNGSMFIAITDLDPFLTPFNISMIHEHIVAGPALYQSDQLNHNINDNEKNGSKA</sequence>
<accession>A0A9W9DXR5</accession>
<dbReference type="EMBL" id="JAOTPV010000001">
    <property type="protein sequence ID" value="KAJ4490090.1"/>
    <property type="molecule type" value="Genomic_DNA"/>
</dbReference>
<proteinExistence type="predicted"/>
<dbReference type="OrthoDB" id="2098436at2759"/>
<dbReference type="InterPro" id="IPR039254">
    <property type="entry name" value="Rds1"/>
</dbReference>